<dbReference type="Pfam" id="PF00149">
    <property type="entry name" value="Metallophos"/>
    <property type="match status" value="1"/>
</dbReference>
<gene>
    <name evidence="5" type="ORF">PUW23_08525</name>
    <name evidence="6" type="ORF">PUW25_08000</name>
</gene>
<reference evidence="5 8" key="1">
    <citation type="submission" date="2023-02" db="EMBL/GenBank/DDBJ databases">
        <title>Pathogen: clinical or host-associated sample.</title>
        <authorList>
            <person name="Hergert J."/>
            <person name="Casey R."/>
            <person name="Wagner J."/>
            <person name="Young E.L."/>
            <person name="Oakeson K.F."/>
        </authorList>
    </citation>
    <scope>NUCLEOTIDE SEQUENCE</scope>
    <source>
        <strain evidence="6 8">2022CK-00829</strain>
        <strain evidence="5">2022CK-00830</strain>
    </source>
</reference>
<dbReference type="GO" id="GO:0009166">
    <property type="term" value="P:nucleotide catabolic process"/>
    <property type="evidence" value="ECO:0007669"/>
    <property type="project" value="InterPro"/>
</dbReference>
<proteinExistence type="inferred from homology"/>
<dbReference type="GO" id="GO:0008253">
    <property type="term" value="F:5'-nucleotidase activity"/>
    <property type="evidence" value="ECO:0007669"/>
    <property type="project" value="TreeGrafter"/>
</dbReference>
<dbReference type="InterPro" id="IPR006179">
    <property type="entry name" value="5_nucleotidase/apyrase"/>
</dbReference>
<keyword evidence="2 5" id="KW-0378">Hydrolase</keyword>
<dbReference type="GO" id="GO:0030288">
    <property type="term" value="C:outer membrane-bounded periplasmic space"/>
    <property type="evidence" value="ECO:0007669"/>
    <property type="project" value="TreeGrafter"/>
</dbReference>
<protein>
    <submittedName>
        <fullName evidence="5">Bifunctional UDP-sugar hydrolase/5'-nucleotidase</fullName>
    </submittedName>
</protein>
<dbReference type="GO" id="GO:0008768">
    <property type="term" value="F:UDP-sugar diphosphatase activity"/>
    <property type="evidence" value="ECO:0007669"/>
    <property type="project" value="TreeGrafter"/>
</dbReference>
<dbReference type="EMBL" id="CP118101">
    <property type="protein sequence ID" value="WDH84243.1"/>
    <property type="molecule type" value="Genomic_DNA"/>
</dbReference>
<evidence type="ECO:0000313" key="7">
    <source>
        <dbReference type="Proteomes" id="UP001220962"/>
    </source>
</evidence>
<evidence type="ECO:0000313" key="8">
    <source>
        <dbReference type="Proteomes" id="UP001221519"/>
    </source>
</evidence>
<dbReference type="RefSeq" id="WP_047909945.1">
    <property type="nucleotide sequence ID" value="NZ_CP118101.1"/>
</dbReference>
<evidence type="ECO:0000313" key="6">
    <source>
        <dbReference type="EMBL" id="WDI03883.1"/>
    </source>
</evidence>
<dbReference type="InterPro" id="IPR008334">
    <property type="entry name" value="5'-Nucleotdase_C"/>
</dbReference>
<dbReference type="PANTHER" id="PTHR11575:SF23">
    <property type="entry name" value="5-NUCLEOTIDASE FAMILY PROTEIN"/>
    <property type="match status" value="1"/>
</dbReference>
<dbReference type="CDD" id="cd00845">
    <property type="entry name" value="MPP_UshA_N_like"/>
    <property type="match status" value="1"/>
</dbReference>
<organism evidence="5 7">
    <name type="scientific">Paenibacillus urinalis</name>
    <dbReference type="NCBI Taxonomy" id="521520"/>
    <lineage>
        <taxon>Bacteria</taxon>
        <taxon>Bacillati</taxon>
        <taxon>Bacillota</taxon>
        <taxon>Bacilli</taxon>
        <taxon>Bacillales</taxon>
        <taxon>Paenibacillaceae</taxon>
        <taxon>Paenibacillus</taxon>
    </lineage>
</organism>
<dbReference type="EMBL" id="CP118108">
    <property type="protein sequence ID" value="WDI03883.1"/>
    <property type="molecule type" value="Genomic_DNA"/>
</dbReference>
<evidence type="ECO:0000313" key="5">
    <source>
        <dbReference type="EMBL" id="WDH84243.1"/>
    </source>
</evidence>
<evidence type="ECO:0000256" key="1">
    <source>
        <dbReference type="ARBA" id="ARBA00022729"/>
    </source>
</evidence>
<keyword evidence="8" id="KW-1185">Reference proteome</keyword>
<dbReference type="Gene3D" id="3.90.780.10">
    <property type="entry name" value="5'-Nucleotidase, C-terminal domain"/>
    <property type="match status" value="1"/>
</dbReference>
<keyword evidence="1" id="KW-0732">Signal</keyword>
<dbReference type="GO" id="GO:0000166">
    <property type="term" value="F:nucleotide binding"/>
    <property type="evidence" value="ECO:0007669"/>
    <property type="project" value="UniProtKB-KW"/>
</dbReference>
<dbReference type="Proteomes" id="UP001221519">
    <property type="component" value="Chromosome"/>
</dbReference>
<dbReference type="SUPFAM" id="SSF55816">
    <property type="entry name" value="5'-nucleotidase (syn. UDP-sugar hydrolase), C-terminal domain"/>
    <property type="match status" value="1"/>
</dbReference>
<dbReference type="PRINTS" id="PR01607">
    <property type="entry name" value="APYRASEFAMLY"/>
</dbReference>
<dbReference type="InterPro" id="IPR029052">
    <property type="entry name" value="Metallo-depent_PP-like"/>
</dbReference>
<dbReference type="PANTHER" id="PTHR11575">
    <property type="entry name" value="5'-NUCLEOTIDASE-RELATED"/>
    <property type="match status" value="1"/>
</dbReference>
<feature type="domain" description="Calcineurin-like phosphoesterase" evidence="3">
    <location>
        <begin position="10"/>
        <end position="209"/>
    </location>
</feature>
<dbReference type="Pfam" id="PF02872">
    <property type="entry name" value="5_nucleotid_C"/>
    <property type="match status" value="1"/>
</dbReference>
<dbReference type="PROSITE" id="PS00785">
    <property type="entry name" value="5_NUCLEOTIDASE_1"/>
    <property type="match status" value="1"/>
</dbReference>
<evidence type="ECO:0000256" key="2">
    <source>
        <dbReference type="RuleBase" id="RU362119"/>
    </source>
</evidence>
<feature type="domain" description="5'-Nucleotidase C-terminal" evidence="4">
    <location>
        <begin position="288"/>
        <end position="430"/>
    </location>
</feature>
<dbReference type="InterPro" id="IPR036907">
    <property type="entry name" value="5'-Nucleotdase_C_sf"/>
</dbReference>
<keyword evidence="2" id="KW-0547">Nucleotide-binding</keyword>
<dbReference type="GO" id="GO:0046872">
    <property type="term" value="F:metal ion binding"/>
    <property type="evidence" value="ECO:0007669"/>
    <property type="project" value="InterPro"/>
</dbReference>
<dbReference type="SUPFAM" id="SSF56300">
    <property type="entry name" value="Metallo-dependent phosphatases"/>
    <property type="match status" value="1"/>
</dbReference>
<evidence type="ECO:0000259" key="4">
    <source>
        <dbReference type="Pfam" id="PF02872"/>
    </source>
</evidence>
<dbReference type="AlphaFoldDB" id="A0AAX3N303"/>
<dbReference type="InterPro" id="IPR006146">
    <property type="entry name" value="5'-Nucleotdase_CS"/>
</dbReference>
<dbReference type="InterPro" id="IPR004843">
    <property type="entry name" value="Calcineurin-like_PHP"/>
</dbReference>
<dbReference type="Proteomes" id="UP001220962">
    <property type="component" value="Chromosome"/>
</dbReference>
<accession>A0AAX3N303</accession>
<sequence>MTNHMPKQTLTILHTNDIHSHFEKMGSIAAMIQREREQAEPGEEILVLDIGDHMDRMAVETEGSMGGANVDVLNLTGYDAITIGNNEGLTFTPDILDQAYAGLLCKVVCGNLIEERSGQPPAWMEPSTILTKGDIRIGILGSTAPFSAFYELLGMKVLNPIETLKLQVTQIREQADIVILLSHLGLTTDQRIAEQIDGIDMILGGHTHHVLEEPLEINKTLLCGAGKYGQYLGKITVERSSEEEHFKLVSGGCLPVDDNLLHENVAAAIITHREQAENKLGRTIAVTDRTLAIHWDRESSFGNLLAQAVRQFTGTDLAVVNAGQLLGDLEEGNITEGMLHALCPSPINACTILLKGADLRTAMEESLIPEYRDLVFKGFGFRGYQLGVLCIDGAELHYDPTKAPYERITELNIGGVPLNDEQLYRVGTLDMFTFNVGYQSLSLGSEPAYRLPEFIRDLIAMELKRPNSLDECLRQRWILE</sequence>
<evidence type="ECO:0000259" key="3">
    <source>
        <dbReference type="Pfam" id="PF00149"/>
    </source>
</evidence>
<dbReference type="Gene3D" id="3.60.21.10">
    <property type="match status" value="1"/>
</dbReference>
<comment type="similarity">
    <text evidence="2">Belongs to the 5'-nucleotidase family.</text>
</comment>
<name>A0AAX3N303_9BACL</name>